<dbReference type="EMBL" id="NESP01000001">
    <property type="protein sequence ID" value="PUE59667.1"/>
    <property type="molecule type" value="Genomic_DNA"/>
</dbReference>
<dbReference type="GO" id="GO:0005829">
    <property type="term" value="C:cytosol"/>
    <property type="evidence" value="ECO:0007669"/>
    <property type="project" value="TreeGrafter"/>
</dbReference>
<comment type="caution">
    <text evidence="3">The sequence shown here is derived from an EMBL/GenBank/DDBJ whole genome shotgun (WGS) entry which is preliminary data.</text>
</comment>
<gene>
    <name evidence="3" type="ORF">B9Z44_08815</name>
</gene>
<dbReference type="Gene3D" id="3.40.50.2000">
    <property type="entry name" value="Glycogen Phosphorylase B"/>
    <property type="match status" value="2"/>
</dbReference>
<dbReference type="PANTHER" id="PTHR30160:SF21">
    <property type="entry name" value="LIPOPOLYSACCHARIDE CORE HEPTOSYLTRANSFERASE OPSX"/>
    <property type="match status" value="1"/>
</dbReference>
<protein>
    <recommendedName>
        <fullName evidence="5">Glycosyl transferase</fullName>
    </recommendedName>
</protein>
<dbReference type="InterPro" id="IPR002201">
    <property type="entry name" value="Glyco_trans_9"/>
</dbReference>
<keyword evidence="2" id="KW-0808">Transferase</keyword>
<dbReference type="AlphaFoldDB" id="A0A315G1S0"/>
<dbReference type="CDD" id="cd03789">
    <property type="entry name" value="GT9_LPS_heptosyltransferase"/>
    <property type="match status" value="1"/>
</dbReference>
<evidence type="ECO:0000256" key="2">
    <source>
        <dbReference type="ARBA" id="ARBA00022679"/>
    </source>
</evidence>
<keyword evidence="4" id="KW-1185">Reference proteome</keyword>
<reference evidence="3 4" key="1">
    <citation type="submission" date="2017-04" db="EMBL/GenBank/DDBJ databases">
        <title>Unexpected and diverse lifestyles within the genus Limnohabitans.</title>
        <authorList>
            <person name="Kasalicky V."/>
            <person name="Mehrshad M."/>
            <person name="Andrei S.-A."/>
            <person name="Salcher M."/>
            <person name="Kratochvilova H."/>
            <person name="Simek K."/>
            <person name="Ghai R."/>
        </authorList>
    </citation>
    <scope>NUCLEOTIDE SEQUENCE [LARGE SCALE GENOMIC DNA]</scope>
    <source>
        <strain evidence="3 4">MWH-C5</strain>
    </source>
</reference>
<dbReference type="Pfam" id="PF01075">
    <property type="entry name" value="Glyco_transf_9"/>
    <property type="match status" value="1"/>
</dbReference>
<evidence type="ECO:0000313" key="4">
    <source>
        <dbReference type="Proteomes" id="UP000251341"/>
    </source>
</evidence>
<organism evidence="3 4">
    <name type="scientific">Limnohabitans curvus</name>
    <dbReference type="NCBI Taxonomy" id="323423"/>
    <lineage>
        <taxon>Bacteria</taxon>
        <taxon>Pseudomonadati</taxon>
        <taxon>Pseudomonadota</taxon>
        <taxon>Betaproteobacteria</taxon>
        <taxon>Burkholderiales</taxon>
        <taxon>Comamonadaceae</taxon>
        <taxon>Limnohabitans</taxon>
    </lineage>
</organism>
<name>A0A315G1S0_9BURK</name>
<dbReference type="GO" id="GO:0008713">
    <property type="term" value="F:ADP-heptose-lipopolysaccharide heptosyltransferase activity"/>
    <property type="evidence" value="ECO:0007669"/>
    <property type="project" value="TreeGrafter"/>
</dbReference>
<dbReference type="RefSeq" id="WP_108402220.1">
    <property type="nucleotide sequence ID" value="NZ_NESP01000001.1"/>
</dbReference>
<sequence length="418" mass="45862">MKISTQRAIDRWVGQALCALLSGWSKLLALLAPHARQHRNATPRILVILLSEMGSVVLAKAMFDTLKAKHPGADLHVLQLKKNQGVMRLLGFVPEANLHSLDDSSLGTLLHDLWHTTRHLRALQLDGVMDCELFSRISALLSYACGARVRVGFTAHTQEGLYRGSFINAPVPYNTYQHISLQFVGLAKVMEAALQWTSAQLHDTTTRPLTRFVLPTIQHSLPQLPVDAAELQGFQDRLKADFASFMGNSKRVLLYVSGGALPIRAWPEDSYIALAKTLIANGCAVGVIGLPEDTPQAQRVLHAVKNPLCIGLTGYTRNLRELLMLFHNAELLVTNDGGPGHFASLTPIDVIAFFGPETGRLYGPISERATVLESGMACSPCLTAYNHRDSFCDGDNQCLKVITVAEVEKLVLHKLQLI</sequence>
<evidence type="ECO:0000256" key="1">
    <source>
        <dbReference type="ARBA" id="ARBA00022676"/>
    </source>
</evidence>
<evidence type="ECO:0008006" key="5">
    <source>
        <dbReference type="Google" id="ProtNLM"/>
    </source>
</evidence>
<keyword evidence="1" id="KW-0328">Glycosyltransferase</keyword>
<dbReference type="PANTHER" id="PTHR30160">
    <property type="entry name" value="TETRAACYLDISACCHARIDE 4'-KINASE-RELATED"/>
    <property type="match status" value="1"/>
</dbReference>
<accession>A0A315G1S0</accession>
<dbReference type="SUPFAM" id="SSF53756">
    <property type="entry name" value="UDP-Glycosyltransferase/glycogen phosphorylase"/>
    <property type="match status" value="1"/>
</dbReference>
<evidence type="ECO:0000313" key="3">
    <source>
        <dbReference type="EMBL" id="PUE59667.1"/>
    </source>
</evidence>
<dbReference type="GO" id="GO:0009244">
    <property type="term" value="P:lipopolysaccharide core region biosynthetic process"/>
    <property type="evidence" value="ECO:0007669"/>
    <property type="project" value="TreeGrafter"/>
</dbReference>
<dbReference type="InterPro" id="IPR051199">
    <property type="entry name" value="LPS_LOS_Heptosyltrfase"/>
</dbReference>
<proteinExistence type="predicted"/>
<dbReference type="Proteomes" id="UP000251341">
    <property type="component" value="Unassembled WGS sequence"/>
</dbReference>